<organism evidence="6 7">
    <name type="scientific">Pseudodesulfovibrio sediminis</name>
    <dbReference type="NCBI Taxonomy" id="2810563"/>
    <lineage>
        <taxon>Bacteria</taxon>
        <taxon>Pseudomonadati</taxon>
        <taxon>Thermodesulfobacteriota</taxon>
        <taxon>Desulfovibrionia</taxon>
        <taxon>Desulfovibrionales</taxon>
        <taxon>Desulfovibrionaceae</taxon>
    </lineage>
</organism>
<dbReference type="SUPFAM" id="SSF51230">
    <property type="entry name" value="Single hybrid motif"/>
    <property type="match status" value="1"/>
</dbReference>
<name>A0ABN6EVG2_9BACT</name>
<evidence type="ECO:0000256" key="1">
    <source>
        <dbReference type="ARBA" id="ARBA00001938"/>
    </source>
</evidence>
<dbReference type="RefSeq" id="WP_229591184.1">
    <property type="nucleotide sequence ID" value="NZ_AP024485.1"/>
</dbReference>
<evidence type="ECO:0000256" key="4">
    <source>
        <dbReference type="SAM" id="MobiDB-lite"/>
    </source>
</evidence>
<evidence type="ECO:0000256" key="3">
    <source>
        <dbReference type="ARBA" id="ARBA00022823"/>
    </source>
</evidence>
<dbReference type="Proteomes" id="UP001053296">
    <property type="component" value="Chromosome"/>
</dbReference>
<evidence type="ECO:0000256" key="2">
    <source>
        <dbReference type="ARBA" id="ARBA00007274"/>
    </source>
</evidence>
<proteinExistence type="inferred from homology"/>
<feature type="compositionally biased region" description="Basic residues" evidence="4">
    <location>
        <begin position="100"/>
        <end position="120"/>
    </location>
</feature>
<keyword evidence="7" id="KW-1185">Reference proteome</keyword>
<dbReference type="InterPro" id="IPR011004">
    <property type="entry name" value="Trimer_LpxA-like_sf"/>
</dbReference>
<comment type="cofactor">
    <cofactor evidence="1">
        <name>(R)-lipoate</name>
        <dbReference type="ChEBI" id="CHEBI:83088"/>
    </cofactor>
</comment>
<feature type="region of interest" description="Disordered" evidence="4">
    <location>
        <begin position="83"/>
        <end position="120"/>
    </location>
</feature>
<dbReference type="CDD" id="cd06849">
    <property type="entry name" value="lipoyl_domain"/>
    <property type="match status" value="1"/>
</dbReference>
<evidence type="ECO:0000259" key="5">
    <source>
        <dbReference type="Pfam" id="PF00364"/>
    </source>
</evidence>
<accession>A0ABN6EVG2</accession>
<dbReference type="Gene3D" id="2.40.50.100">
    <property type="match status" value="1"/>
</dbReference>
<evidence type="ECO:0000313" key="6">
    <source>
        <dbReference type="EMBL" id="BCS89200.1"/>
    </source>
</evidence>
<gene>
    <name evidence="6" type="ORF">PSDVSF_24420</name>
</gene>
<dbReference type="InterPro" id="IPR000089">
    <property type="entry name" value="Biotin_lipoyl"/>
</dbReference>
<dbReference type="EMBL" id="AP024485">
    <property type="protein sequence ID" value="BCS89200.1"/>
    <property type="molecule type" value="Genomic_DNA"/>
</dbReference>
<comment type="similarity">
    <text evidence="2">Belongs to the transferase hexapeptide repeat family.</text>
</comment>
<feature type="domain" description="Lipoyl-binding" evidence="5">
    <location>
        <begin position="13"/>
        <end position="71"/>
    </location>
</feature>
<dbReference type="Pfam" id="PF00364">
    <property type="entry name" value="Biotin_lipoyl"/>
    <property type="match status" value="1"/>
</dbReference>
<dbReference type="InterPro" id="IPR050179">
    <property type="entry name" value="Trans_hexapeptide_repeat"/>
</dbReference>
<protein>
    <recommendedName>
        <fullName evidence="5">Lipoyl-binding domain-containing protein</fullName>
    </recommendedName>
</protein>
<dbReference type="SUPFAM" id="SSF51161">
    <property type="entry name" value="Trimeric LpxA-like enzymes"/>
    <property type="match status" value="1"/>
</dbReference>
<evidence type="ECO:0000313" key="7">
    <source>
        <dbReference type="Proteomes" id="UP001053296"/>
    </source>
</evidence>
<dbReference type="Gene3D" id="2.160.10.10">
    <property type="entry name" value="Hexapeptide repeat proteins"/>
    <property type="match status" value="2"/>
</dbReference>
<keyword evidence="3" id="KW-0450">Lipoyl</keyword>
<dbReference type="InterPro" id="IPR011053">
    <property type="entry name" value="Single_hybrid_motif"/>
</dbReference>
<dbReference type="InterPro" id="IPR003016">
    <property type="entry name" value="2-oxoA_DH_lipoyl-BS"/>
</dbReference>
<sequence length="486" mass="52435">MAHKVLIPRLNPNEDEVLVVETLVDGDRVEVGDELFVVESTKAAMSVESDFAGFVRGLAIETGEYAHVGSIALFITATPDESYLDEDSPTQTPSDEPKKSTAKSRLLAKKRSRSTRGKKQKVGAVTDVALAADLDWVRSAKGELGELALAEEYRDYTEDTRWDNAGCCSIGEGVTFGAGSMVRAKRLVIKDGVSIGPNTFIEGDDIFLGEFVKVGKNTSMVSVDIILGAGAYVGHEVEVDLSGGRSGESRFWGGPASLISPRCYVNTAREVVLETESALSPGVSVFTHRFWQSVLDGYDALFAGVRLCEKSWVGSGCQVLPGVVVGHGAVVMSGSTVVDQIPPATLCGGVPATVIRKSVKRDLSQEDKVQVLESILDEFSTVLKFKGCEVGMLITGKGIAVTTPDTVERQIVICTDSSLEGILPGSIVLSLNGFLPEMTEVYIFDLVGGVVRGDEDRLVHEVRNFLRRKGIRFQPYAWDADYRRGL</sequence>
<dbReference type="PANTHER" id="PTHR43300">
    <property type="entry name" value="ACETYLTRANSFERASE"/>
    <property type="match status" value="1"/>
</dbReference>
<dbReference type="PROSITE" id="PS00189">
    <property type="entry name" value="LIPOYL"/>
    <property type="match status" value="1"/>
</dbReference>
<reference evidence="6" key="1">
    <citation type="journal article" date="2022" name="Arch. Microbiol.">
        <title>Pseudodesulfovibrio sediminis sp. nov., a mesophilic and neutrophilic sulfate-reducing bacterium isolated from sediment of a brackish lake.</title>
        <authorList>
            <person name="Takahashi A."/>
            <person name="Kojima H."/>
            <person name="Watanabe M."/>
            <person name="Fukui M."/>
        </authorList>
    </citation>
    <scope>NUCLEOTIDE SEQUENCE</scope>
    <source>
        <strain evidence="6">SF6</strain>
    </source>
</reference>